<organism evidence="1 2">
    <name type="scientific">Cetraspora pellucida</name>
    <dbReference type="NCBI Taxonomy" id="1433469"/>
    <lineage>
        <taxon>Eukaryota</taxon>
        <taxon>Fungi</taxon>
        <taxon>Fungi incertae sedis</taxon>
        <taxon>Mucoromycota</taxon>
        <taxon>Glomeromycotina</taxon>
        <taxon>Glomeromycetes</taxon>
        <taxon>Diversisporales</taxon>
        <taxon>Gigasporaceae</taxon>
        <taxon>Cetraspora</taxon>
    </lineage>
</organism>
<dbReference type="Proteomes" id="UP000789759">
    <property type="component" value="Unassembled WGS sequence"/>
</dbReference>
<protein>
    <submittedName>
        <fullName evidence="1">13682_t:CDS:1</fullName>
    </submittedName>
</protein>
<evidence type="ECO:0000313" key="1">
    <source>
        <dbReference type="EMBL" id="CAG8509658.1"/>
    </source>
</evidence>
<proteinExistence type="predicted"/>
<sequence length="190" mass="21956">MPKCLYCKKVFMNQQALDINSNVYGSIAQQNPSTSSFNCISNIQNFESIEEQDIEFFDYSDLQSNTSYESIEKQDVGFFDHSDHSDSQSNISDKQSDLSDIINVDISEYAEYDDLHARKPKEPENIYQEFSSEEYAEFMHIITWFHVQDPLANSFICFFNKYSNCNDHSLPSTSQSGQAFIEDLNLLFFG</sequence>
<dbReference type="AlphaFoldDB" id="A0A9N8ZXB6"/>
<comment type="caution">
    <text evidence="1">The sequence shown here is derived from an EMBL/GenBank/DDBJ whole genome shotgun (WGS) entry which is preliminary data.</text>
</comment>
<keyword evidence="2" id="KW-1185">Reference proteome</keyword>
<reference evidence="1" key="1">
    <citation type="submission" date="2021-06" db="EMBL/GenBank/DDBJ databases">
        <authorList>
            <person name="Kallberg Y."/>
            <person name="Tangrot J."/>
            <person name="Rosling A."/>
        </authorList>
    </citation>
    <scope>NUCLEOTIDE SEQUENCE</scope>
    <source>
        <strain evidence="1">FL966</strain>
    </source>
</reference>
<name>A0A9N8ZXB6_9GLOM</name>
<evidence type="ECO:0000313" key="2">
    <source>
        <dbReference type="Proteomes" id="UP000789759"/>
    </source>
</evidence>
<dbReference type="EMBL" id="CAJVQA010001301">
    <property type="protein sequence ID" value="CAG8509658.1"/>
    <property type="molecule type" value="Genomic_DNA"/>
</dbReference>
<gene>
    <name evidence="1" type="ORF">CPELLU_LOCUS2853</name>
</gene>
<accession>A0A9N8ZXB6</accession>
<dbReference type="OrthoDB" id="2362063at2759"/>